<reference evidence="3" key="2">
    <citation type="submission" date="2015-06" db="UniProtKB">
        <authorList>
            <consortium name="EnsemblMetazoa"/>
        </authorList>
    </citation>
    <scope>IDENTIFICATION</scope>
</reference>
<dbReference type="SMART" id="SM00282">
    <property type="entry name" value="LamG"/>
    <property type="match status" value="1"/>
</dbReference>
<evidence type="ECO:0000313" key="3">
    <source>
        <dbReference type="EnsemblMetazoa" id="tetur01g08400.1"/>
    </source>
</evidence>
<dbReference type="HOGENOM" id="CLU_1808676_0_0_1"/>
<protein>
    <recommendedName>
        <fullName evidence="2">Laminin G domain-containing protein</fullName>
    </recommendedName>
</protein>
<accession>T1JRW6</accession>
<name>T1JRW6_TETUR</name>
<comment type="caution">
    <text evidence="1">Lacks conserved residue(s) required for the propagation of feature annotation.</text>
</comment>
<dbReference type="EMBL" id="CAEY01000456">
    <property type="status" value="NOT_ANNOTATED_CDS"/>
    <property type="molecule type" value="Genomic_DNA"/>
</dbReference>
<dbReference type="Pfam" id="PF00054">
    <property type="entry name" value="Laminin_G_1"/>
    <property type="match status" value="1"/>
</dbReference>
<feature type="domain" description="Laminin G" evidence="2">
    <location>
        <begin position="1"/>
        <end position="143"/>
    </location>
</feature>
<evidence type="ECO:0000259" key="2">
    <source>
        <dbReference type="PROSITE" id="PS50025"/>
    </source>
</evidence>
<reference evidence="4" key="1">
    <citation type="submission" date="2011-08" db="EMBL/GenBank/DDBJ databases">
        <authorList>
            <person name="Rombauts S."/>
        </authorList>
    </citation>
    <scope>NUCLEOTIDE SEQUENCE</scope>
    <source>
        <strain evidence="4">London</strain>
    </source>
</reference>
<proteinExistence type="predicted"/>
<dbReference type="STRING" id="32264.T1JRW6"/>
<dbReference type="PANTHER" id="PTHR15036">
    <property type="entry name" value="PIKACHURIN-LIKE PROTEIN"/>
    <property type="match status" value="1"/>
</dbReference>
<dbReference type="AlphaFoldDB" id="T1JRW6"/>
<dbReference type="SUPFAM" id="SSF49899">
    <property type="entry name" value="Concanavalin A-like lectins/glucanases"/>
    <property type="match status" value="1"/>
</dbReference>
<dbReference type="InterPro" id="IPR001791">
    <property type="entry name" value="Laminin_G"/>
</dbReference>
<organism evidence="3 4">
    <name type="scientific">Tetranychus urticae</name>
    <name type="common">Two-spotted spider mite</name>
    <dbReference type="NCBI Taxonomy" id="32264"/>
    <lineage>
        <taxon>Eukaryota</taxon>
        <taxon>Metazoa</taxon>
        <taxon>Ecdysozoa</taxon>
        <taxon>Arthropoda</taxon>
        <taxon>Chelicerata</taxon>
        <taxon>Arachnida</taxon>
        <taxon>Acari</taxon>
        <taxon>Acariformes</taxon>
        <taxon>Trombidiformes</taxon>
        <taxon>Prostigmata</taxon>
        <taxon>Eleutherengona</taxon>
        <taxon>Raphignathae</taxon>
        <taxon>Tetranychoidea</taxon>
        <taxon>Tetranychidae</taxon>
        <taxon>Tetranychus</taxon>
    </lineage>
</organism>
<sequence length="143" mass="15781">MATFKNPKKPKKELQYYSLAITVGSLEARFNPGSSEALLISRVSVNDGKFHTVAITKRNRRVWMTVDDYEVVTAKLGPGRNIGASASESELFIGGVPQSSEWFKILGTNQSLNGVIKDFITDGKVIYFNNFVTFDSVEIGRGV</sequence>
<dbReference type="Gene3D" id="2.60.120.200">
    <property type="match status" value="1"/>
</dbReference>
<dbReference type="Proteomes" id="UP000015104">
    <property type="component" value="Unassembled WGS sequence"/>
</dbReference>
<dbReference type="PANTHER" id="PTHR15036:SF85">
    <property type="entry name" value="SP2353, ISOFORM A"/>
    <property type="match status" value="1"/>
</dbReference>
<dbReference type="eggNOG" id="KOG1836">
    <property type="taxonomic scope" value="Eukaryota"/>
</dbReference>
<evidence type="ECO:0000256" key="1">
    <source>
        <dbReference type="PROSITE-ProRule" id="PRU00122"/>
    </source>
</evidence>
<dbReference type="CDD" id="cd00110">
    <property type="entry name" value="LamG"/>
    <property type="match status" value="1"/>
</dbReference>
<dbReference type="PROSITE" id="PS50025">
    <property type="entry name" value="LAM_G_DOMAIN"/>
    <property type="match status" value="1"/>
</dbReference>
<dbReference type="InterPro" id="IPR050372">
    <property type="entry name" value="Neurexin-related_CASP"/>
</dbReference>
<dbReference type="EnsemblMetazoa" id="tetur01g08400.1">
    <property type="protein sequence ID" value="tetur01g08400.1"/>
    <property type="gene ID" value="tetur01g08400"/>
</dbReference>
<dbReference type="GO" id="GO:0016020">
    <property type="term" value="C:membrane"/>
    <property type="evidence" value="ECO:0007669"/>
    <property type="project" value="UniProtKB-SubCell"/>
</dbReference>
<evidence type="ECO:0000313" key="4">
    <source>
        <dbReference type="Proteomes" id="UP000015104"/>
    </source>
</evidence>
<dbReference type="InterPro" id="IPR013320">
    <property type="entry name" value="ConA-like_dom_sf"/>
</dbReference>
<keyword evidence="4" id="KW-1185">Reference proteome</keyword>